<keyword evidence="3" id="KW-1185">Reference proteome</keyword>
<dbReference type="Gene3D" id="3.30.70.100">
    <property type="match status" value="1"/>
</dbReference>
<accession>A0ABU7GFU9</accession>
<evidence type="ECO:0000259" key="1">
    <source>
        <dbReference type="Pfam" id="PF07110"/>
    </source>
</evidence>
<protein>
    <submittedName>
        <fullName evidence="2">EthD domain-containing protein</fullName>
    </submittedName>
</protein>
<comment type="caution">
    <text evidence="2">The sequence shown here is derived from an EMBL/GenBank/DDBJ whole genome shotgun (WGS) entry which is preliminary data.</text>
</comment>
<name>A0ABU7GFU9_9SPHN</name>
<dbReference type="NCBIfam" id="TIGR02118">
    <property type="entry name" value="EthD family reductase"/>
    <property type="match status" value="1"/>
</dbReference>
<dbReference type="InterPro" id="IPR011008">
    <property type="entry name" value="Dimeric_a/b-barrel"/>
</dbReference>
<dbReference type="EMBL" id="JAZDQV010000003">
    <property type="protein sequence ID" value="MEE1877036.1"/>
    <property type="molecule type" value="Genomic_DNA"/>
</dbReference>
<gene>
    <name evidence="2" type="ORF">VRS74_04980</name>
</gene>
<reference evidence="2 3" key="1">
    <citation type="submission" date="2024-01" db="EMBL/GenBank/DDBJ databases">
        <title>The genome sequence of Erythrobacteraceae sp. strain 1XM1-14.</title>
        <authorList>
            <person name="Liu Y."/>
        </authorList>
    </citation>
    <scope>NUCLEOTIDE SEQUENCE [LARGE SCALE GENOMIC DNA]</scope>
    <source>
        <strain evidence="2 3">1XM1-14</strain>
    </source>
</reference>
<evidence type="ECO:0000313" key="2">
    <source>
        <dbReference type="EMBL" id="MEE1877036.1"/>
    </source>
</evidence>
<dbReference type="RefSeq" id="WP_354144134.1">
    <property type="nucleotide sequence ID" value="NZ_JAZDQV010000003.1"/>
</dbReference>
<feature type="domain" description="EthD" evidence="1">
    <location>
        <begin position="12"/>
        <end position="111"/>
    </location>
</feature>
<dbReference type="Proteomes" id="UP001343492">
    <property type="component" value="Unassembled WGS sequence"/>
</dbReference>
<sequence>MIKLTYCLHRLPSLTRAEFQRYWRETHAPLVAAARDALGIRRYIQQHTVDSAIGAANNEGRGIPYGDGEDFDGVAELWFDSEEAVAAAVATEAGQKHARILFEDEANFIDFGRSRCFITQANEVIAGKALASRNQLLQ</sequence>
<evidence type="ECO:0000313" key="3">
    <source>
        <dbReference type="Proteomes" id="UP001343492"/>
    </source>
</evidence>
<organism evidence="2 3">
    <name type="scientific">Altererythrobacter litoralis</name>
    <dbReference type="NCBI Taxonomy" id="3113904"/>
    <lineage>
        <taxon>Bacteria</taxon>
        <taxon>Pseudomonadati</taxon>
        <taxon>Pseudomonadota</taxon>
        <taxon>Alphaproteobacteria</taxon>
        <taxon>Sphingomonadales</taxon>
        <taxon>Erythrobacteraceae</taxon>
        <taxon>Altererythrobacter</taxon>
    </lineage>
</organism>
<dbReference type="InterPro" id="IPR009799">
    <property type="entry name" value="EthD_dom"/>
</dbReference>
<dbReference type="Pfam" id="PF07110">
    <property type="entry name" value="EthD"/>
    <property type="match status" value="1"/>
</dbReference>
<proteinExistence type="predicted"/>
<dbReference type="SUPFAM" id="SSF54909">
    <property type="entry name" value="Dimeric alpha+beta barrel"/>
    <property type="match status" value="1"/>
</dbReference>